<gene>
    <name evidence="14" type="ORF">SEMRO_21_G014710.1</name>
</gene>
<comment type="caution">
    <text evidence="14">The sequence shown here is derived from an EMBL/GenBank/DDBJ whole genome shotgun (WGS) entry which is preliminary data.</text>
</comment>
<evidence type="ECO:0000256" key="3">
    <source>
        <dbReference type="ARBA" id="ARBA00022692"/>
    </source>
</evidence>
<evidence type="ECO:0000256" key="7">
    <source>
        <dbReference type="ARBA" id="ARBA00022946"/>
    </source>
</evidence>
<evidence type="ECO:0000256" key="10">
    <source>
        <dbReference type="RuleBase" id="RU003651"/>
    </source>
</evidence>
<dbReference type="InterPro" id="IPR041569">
    <property type="entry name" value="AAA_lid_3"/>
</dbReference>
<keyword evidence="5" id="KW-0378">Hydrolase</keyword>
<keyword evidence="9 12" id="KW-0472">Membrane</keyword>
<feature type="domain" description="AAA+ ATPase" evidence="13">
    <location>
        <begin position="365"/>
        <end position="512"/>
    </location>
</feature>
<keyword evidence="6 10" id="KW-0067">ATP-binding</keyword>
<organism evidence="14 15">
    <name type="scientific">Seminavis robusta</name>
    <dbReference type="NCBI Taxonomy" id="568900"/>
    <lineage>
        <taxon>Eukaryota</taxon>
        <taxon>Sar</taxon>
        <taxon>Stramenopiles</taxon>
        <taxon>Ochrophyta</taxon>
        <taxon>Bacillariophyta</taxon>
        <taxon>Bacillariophyceae</taxon>
        <taxon>Bacillariophycidae</taxon>
        <taxon>Naviculales</taxon>
        <taxon>Naviculaceae</taxon>
        <taxon>Seminavis</taxon>
    </lineage>
</organism>
<dbReference type="GO" id="GO:0004176">
    <property type="term" value="F:ATP-dependent peptidase activity"/>
    <property type="evidence" value="ECO:0007669"/>
    <property type="project" value="TreeGrafter"/>
</dbReference>
<evidence type="ECO:0000256" key="9">
    <source>
        <dbReference type="ARBA" id="ARBA00023136"/>
    </source>
</evidence>
<dbReference type="OrthoDB" id="1413014at2759"/>
<feature type="region of interest" description="Disordered" evidence="11">
    <location>
        <begin position="181"/>
        <end position="219"/>
    </location>
</feature>
<sequence>MAALRHVVPPLATVALIYMHILICTGLQSPVHGFQLPVPAGSVSSRHSRRQWNYQANVIDTSRPTRRSSQVAVLHQSSTSNSNSNGNRPPSKRRRAVLKVKNLITGVQRGTVTFATTLLGKFKRLSKKSKVLVCAYMLVVSLILGSVGRSVYLKRTSPDFPMNPKRPIEITYSSFMDLVEQQQQQQPVQPQSSSSPSIQSLTRAATKQPESSTSQSSTIPKVDKVKIAADRISFRLSKPDNEGGTKYLTAYTRKPPASPELLGYLRQHNLDFTAASVQRNVIMVYTLRSCLFTLYGLFLWRMYQTMRSNSGQSSSDVPGKLLQQSERPLASFTDIQGIDDAKNEVMELVDTLRNPSKYAILGARAPTGLLLEGPPGTGKTMLARATAATAGVPLLYCSGSDFIELYVGRGAGRVRRMFERAIKLAPCIIFIDELDTLGKARDSGSNGLLGGMPSRANDEAEQTLNQLLSCMDGLDSSRRICVLAATNRKDVLDQALIRPGRFDRIVTLRLPNAQGRENILRVHANKLPGFEECNGVDPDRANALGKGKTIDLSAVAAITDGLSGAELEFIVNEAAIRAVRRVSGALRQGANPETLVSHVDASDFEASVANFFATRRKGGNNNPAGDVWKNMFQS</sequence>
<dbReference type="FunFam" id="3.40.50.300:FF:000277">
    <property type="entry name" value="ATP-dependent zinc metalloprotease FtsH"/>
    <property type="match status" value="1"/>
</dbReference>
<feature type="compositionally biased region" description="Low complexity" evidence="11">
    <location>
        <begin position="77"/>
        <end position="89"/>
    </location>
</feature>
<accession>A0A9N8DD79</accession>
<dbReference type="GO" id="GO:0008237">
    <property type="term" value="F:metallopeptidase activity"/>
    <property type="evidence" value="ECO:0007669"/>
    <property type="project" value="UniProtKB-KW"/>
</dbReference>
<dbReference type="InterPro" id="IPR003959">
    <property type="entry name" value="ATPase_AAA_core"/>
</dbReference>
<dbReference type="Pfam" id="PF17862">
    <property type="entry name" value="AAA_lid_3"/>
    <property type="match status" value="1"/>
</dbReference>
<dbReference type="InterPro" id="IPR003593">
    <property type="entry name" value="AAA+_ATPase"/>
</dbReference>
<evidence type="ECO:0000256" key="2">
    <source>
        <dbReference type="ARBA" id="ARBA00022670"/>
    </source>
</evidence>
<dbReference type="GO" id="GO:0005524">
    <property type="term" value="F:ATP binding"/>
    <property type="evidence" value="ECO:0007669"/>
    <property type="project" value="UniProtKB-KW"/>
</dbReference>
<feature type="transmembrane region" description="Helical" evidence="12">
    <location>
        <begin position="282"/>
        <end position="300"/>
    </location>
</feature>
<dbReference type="InterPro" id="IPR003960">
    <property type="entry name" value="ATPase_AAA_CS"/>
</dbReference>
<evidence type="ECO:0000313" key="14">
    <source>
        <dbReference type="EMBL" id="CAB9497524.1"/>
    </source>
</evidence>
<feature type="transmembrane region" description="Helical" evidence="12">
    <location>
        <begin position="131"/>
        <end position="152"/>
    </location>
</feature>
<feature type="transmembrane region" description="Helical" evidence="12">
    <location>
        <begin position="6"/>
        <end position="27"/>
    </location>
</feature>
<dbReference type="Gene3D" id="3.40.50.300">
    <property type="entry name" value="P-loop containing nucleotide triphosphate hydrolases"/>
    <property type="match status" value="1"/>
</dbReference>
<dbReference type="AlphaFoldDB" id="A0A9N8DD79"/>
<dbReference type="GO" id="GO:0009535">
    <property type="term" value="C:chloroplast thylakoid membrane"/>
    <property type="evidence" value="ECO:0007669"/>
    <property type="project" value="TreeGrafter"/>
</dbReference>
<evidence type="ECO:0000256" key="12">
    <source>
        <dbReference type="SAM" id="Phobius"/>
    </source>
</evidence>
<keyword evidence="4 10" id="KW-0547">Nucleotide-binding</keyword>
<dbReference type="SUPFAM" id="SSF52540">
    <property type="entry name" value="P-loop containing nucleoside triphosphate hydrolases"/>
    <property type="match status" value="1"/>
</dbReference>
<protein>
    <submittedName>
        <fullName evidence="14">Zinc metalloprotease FTSH, chloroplastic</fullName>
    </submittedName>
</protein>
<dbReference type="Proteomes" id="UP001153069">
    <property type="component" value="Unassembled WGS sequence"/>
</dbReference>
<evidence type="ECO:0000313" key="15">
    <source>
        <dbReference type="Proteomes" id="UP001153069"/>
    </source>
</evidence>
<dbReference type="SMART" id="SM00382">
    <property type="entry name" value="AAA"/>
    <property type="match status" value="1"/>
</dbReference>
<keyword evidence="3 12" id="KW-0812">Transmembrane</keyword>
<dbReference type="Gene3D" id="1.10.8.60">
    <property type="match status" value="1"/>
</dbReference>
<feature type="compositionally biased region" description="Low complexity" evidence="11">
    <location>
        <begin position="181"/>
        <end position="200"/>
    </location>
</feature>
<evidence type="ECO:0000256" key="1">
    <source>
        <dbReference type="ARBA" id="ARBA00004141"/>
    </source>
</evidence>
<comment type="subcellular location">
    <subcellularLocation>
        <location evidence="1">Membrane</location>
        <topology evidence="1">Multi-pass membrane protein</topology>
    </subcellularLocation>
</comment>
<evidence type="ECO:0000256" key="4">
    <source>
        <dbReference type="ARBA" id="ARBA00022741"/>
    </source>
</evidence>
<feature type="compositionally biased region" description="Polar residues" evidence="11">
    <location>
        <begin position="56"/>
        <end position="71"/>
    </location>
</feature>
<evidence type="ECO:0000256" key="11">
    <source>
        <dbReference type="SAM" id="MobiDB-lite"/>
    </source>
</evidence>
<keyword evidence="8 12" id="KW-1133">Transmembrane helix</keyword>
<keyword evidence="15" id="KW-1185">Reference proteome</keyword>
<dbReference type="PANTHER" id="PTHR23076:SF113">
    <property type="entry name" value="ATP-DEPENDENT ZINC METALLOPROTEASE FTSH 1, CHLOROPLASTIC-RELATED"/>
    <property type="match status" value="1"/>
</dbReference>
<feature type="compositionally biased region" description="Polar residues" evidence="11">
    <location>
        <begin position="201"/>
        <end position="219"/>
    </location>
</feature>
<dbReference type="GO" id="GO:0006508">
    <property type="term" value="P:proteolysis"/>
    <property type="evidence" value="ECO:0007669"/>
    <property type="project" value="UniProtKB-KW"/>
</dbReference>
<dbReference type="PROSITE" id="PS00674">
    <property type="entry name" value="AAA"/>
    <property type="match status" value="1"/>
</dbReference>
<feature type="region of interest" description="Disordered" evidence="11">
    <location>
        <begin position="56"/>
        <end position="93"/>
    </location>
</feature>
<dbReference type="GO" id="GO:0016887">
    <property type="term" value="F:ATP hydrolysis activity"/>
    <property type="evidence" value="ECO:0007669"/>
    <property type="project" value="InterPro"/>
</dbReference>
<keyword evidence="2" id="KW-0645">Protease</keyword>
<comment type="similarity">
    <text evidence="10">Belongs to the AAA ATPase family.</text>
</comment>
<dbReference type="InterPro" id="IPR027417">
    <property type="entry name" value="P-loop_NTPase"/>
</dbReference>
<reference evidence="14" key="1">
    <citation type="submission" date="2020-06" db="EMBL/GenBank/DDBJ databases">
        <authorList>
            <consortium name="Plant Systems Biology data submission"/>
        </authorList>
    </citation>
    <scope>NUCLEOTIDE SEQUENCE</scope>
    <source>
        <strain evidence="14">D6</strain>
    </source>
</reference>
<keyword evidence="7" id="KW-0809">Transit peptide</keyword>
<dbReference type="PANTHER" id="PTHR23076">
    <property type="entry name" value="METALLOPROTEASE M41 FTSH"/>
    <property type="match status" value="1"/>
</dbReference>
<evidence type="ECO:0000259" key="13">
    <source>
        <dbReference type="SMART" id="SM00382"/>
    </source>
</evidence>
<keyword evidence="14" id="KW-0482">Metalloprotease</keyword>
<evidence type="ECO:0000256" key="5">
    <source>
        <dbReference type="ARBA" id="ARBA00022801"/>
    </source>
</evidence>
<name>A0A9N8DD79_9STRA</name>
<dbReference type="Pfam" id="PF00004">
    <property type="entry name" value="AAA"/>
    <property type="match status" value="1"/>
</dbReference>
<proteinExistence type="inferred from homology"/>
<evidence type="ECO:0000256" key="8">
    <source>
        <dbReference type="ARBA" id="ARBA00022989"/>
    </source>
</evidence>
<dbReference type="EMBL" id="CAICTM010000021">
    <property type="protein sequence ID" value="CAB9497524.1"/>
    <property type="molecule type" value="Genomic_DNA"/>
</dbReference>
<evidence type="ECO:0000256" key="6">
    <source>
        <dbReference type="ARBA" id="ARBA00022840"/>
    </source>
</evidence>